<keyword evidence="5" id="KW-0963">Cytoplasm</keyword>
<accession>A0AA88L8P2</accession>
<evidence type="ECO:0000256" key="1">
    <source>
        <dbReference type="ARBA" id="ARBA00004657"/>
    </source>
</evidence>
<evidence type="ECO:0000313" key="15">
    <source>
        <dbReference type="Proteomes" id="UP001187531"/>
    </source>
</evidence>
<feature type="domain" description="Myosin tail" evidence="13">
    <location>
        <begin position="90"/>
        <end position="228"/>
    </location>
</feature>
<keyword evidence="9" id="KW-0514">Muscle protein</keyword>
<reference evidence="14" key="1">
    <citation type="submission" date="2023-07" db="EMBL/GenBank/DDBJ databases">
        <title>Chromosome-level genome assembly of Artemia franciscana.</title>
        <authorList>
            <person name="Jo E."/>
        </authorList>
    </citation>
    <scope>NUCLEOTIDE SEQUENCE</scope>
    <source>
        <tissue evidence="14">Whole body</tissue>
    </source>
</reference>
<protein>
    <recommendedName>
        <fullName evidence="3">Paramyosin</fullName>
    </recommendedName>
</protein>
<keyword evidence="4" id="KW-0787">Thick filament</keyword>
<dbReference type="GO" id="GO:0030016">
    <property type="term" value="C:myofibril"/>
    <property type="evidence" value="ECO:0007669"/>
    <property type="project" value="UniProtKB-SubCell"/>
</dbReference>
<evidence type="ECO:0000256" key="2">
    <source>
        <dbReference type="ARBA" id="ARBA00008447"/>
    </source>
</evidence>
<evidence type="ECO:0000259" key="13">
    <source>
        <dbReference type="Pfam" id="PF01576"/>
    </source>
</evidence>
<evidence type="ECO:0000256" key="4">
    <source>
        <dbReference type="ARBA" id="ARBA00022433"/>
    </source>
</evidence>
<proteinExistence type="inferred from homology"/>
<evidence type="ECO:0000256" key="8">
    <source>
        <dbReference type="ARBA" id="ARBA00023175"/>
    </source>
</evidence>
<feature type="domain" description="Myosin tail" evidence="13">
    <location>
        <begin position="265"/>
        <end position="404"/>
    </location>
</feature>
<evidence type="ECO:0000256" key="11">
    <source>
        <dbReference type="SAM" id="Coils"/>
    </source>
</evidence>
<dbReference type="InterPro" id="IPR002928">
    <property type="entry name" value="Myosin_tail"/>
</dbReference>
<evidence type="ECO:0000256" key="9">
    <source>
        <dbReference type="ARBA" id="ARBA00023179"/>
    </source>
</evidence>
<dbReference type="PANTHER" id="PTHR46349:SF6">
    <property type="entry name" value="MYOSIN-6-LIKE"/>
    <property type="match status" value="1"/>
</dbReference>
<keyword evidence="8" id="KW-0505">Motor protein</keyword>
<evidence type="ECO:0000256" key="6">
    <source>
        <dbReference type="ARBA" id="ARBA00023054"/>
    </source>
</evidence>
<feature type="domain" description="Myosin tail" evidence="13">
    <location>
        <begin position="619"/>
        <end position="727"/>
    </location>
</feature>
<evidence type="ECO:0000256" key="5">
    <source>
        <dbReference type="ARBA" id="ARBA00022490"/>
    </source>
</evidence>
<feature type="compositionally biased region" description="Polar residues" evidence="12">
    <location>
        <begin position="192"/>
        <end position="203"/>
    </location>
</feature>
<dbReference type="AlphaFoldDB" id="A0AA88L8P2"/>
<gene>
    <name evidence="14" type="ORF">QYM36_006868</name>
</gene>
<comment type="similarity">
    <text evidence="2">Belongs to the paramyosin family.</text>
</comment>
<evidence type="ECO:0000256" key="12">
    <source>
        <dbReference type="SAM" id="MobiDB-lite"/>
    </source>
</evidence>
<feature type="region of interest" description="Disordered" evidence="12">
    <location>
        <begin position="180"/>
        <end position="212"/>
    </location>
</feature>
<comment type="subcellular location">
    <subcellularLocation>
        <location evidence="1">Cytoplasm</location>
        <location evidence="1">Myofibril</location>
    </subcellularLocation>
</comment>
<feature type="domain" description="Myosin tail" evidence="13">
    <location>
        <begin position="441"/>
        <end position="580"/>
    </location>
</feature>
<keyword evidence="7" id="KW-0518">Myosin</keyword>
<keyword evidence="15" id="KW-1185">Reference proteome</keyword>
<dbReference type="PANTHER" id="PTHR46349">
    <property type="entry name" value="CINGULIN-LIKE PROTEIN 1-RELATED"/>
    <property type="match status" value="1"/>
</dbReference>
<evidence type="ECO:0000256" key="10">
    <source>
        <dbReference type="ARBA" id="ARBA00049580"/>
    </source>
</evidence>
<dbReference type="EMBL" id="JAVRJZ010000011">
    <property type="protein sequence ID" value="KAK2716516.1"/>
    <property type="molecule type" value="Genomic_DNA"/>
</dbReference>
<evidence type="ECO:0000256" key="7">
    <source>
        <dbReference type="ARBA" id="ARBA00023123"/>
    </source>
</evidence>
<comment type="caution">
    <text evidence="14">The sequence shown here is derived from an EMBL/GenBank/DDBJ whole genome shotgun (WGS) entry which is preliminary data.</text>
</comment>
<keyword evidence="6 11" id="KW-0175">Coiled coil</keyword>
<name>A0AA88L8P2_ARTSF</name>
<evidence type="ECO:0000313" key="14">
    <source>
        <dbReference type="EMBL" id="KAK2716516.1"/>
    </source>
</evidence>
<evidence type="ECO:0000256" key="3">
    <source>
        <dbReference type="ARBA" id="ARBA00018623"/>
    </source>
</evidence>
<feature type="coiled-coil region" evidence="11">
    <location>
        <begin position="20"/>
        <end position="89"/>
    </location>
</feature>
<dbReference type="Proteomes" id="UP001187531">
    <property type="component" value="Unassembled WGS sequence"/>
</dbReference>
<dbReference type="SUPFAM" id="SSF90257">
    <property type="entry name" value="Myosin rod fragments"/>
    <property type="match status" value="3"/>
</dbReference>
<dbReference type="Pfam" id="PF01576">
    <property type="entry name" value="Myosin_tail_1"/>
    <property type="match status" value="4"/>
</dbReference>
<comment type="function">
    <text evidence="10">Paramyosin is a major structural component of many thick filaments isolated from invertebrate muscles.</text>
</comment>
<dbReference type="GO" id="GO:0016459">
    <property type="term" value="C:myosin complex"/>
    <property type="evidence" value="ECO:0007669"/>
    <property type="project" value="InterPro"/>
</dbReference>
<dbReference type="GO" id="GO:0005923">
    <property type="term" value="C:bicellular tight junction"/>
    <property type="evidence" value="ECO:0007669"/>
    <property type="project" value="TreeGrafter"/>
</dbReference>
<organism evidence="14 15">
    <name type="scientific">Artemia franciscana</name>
    <name type="common">Brine shrimp</name>
    <name type="synonym">Artemia sanfranciscana</name>
    <dbReference type="NCBI Taxonomy" id="6661"/>
    <lineage>
        <taxon>Eukaryota</taxon>
        <taxon>Metazoa</taxon>
        <taxon>Ecdysozoa</taxon>
        <taxon>Arthropoda</taxon>
        <taxon>Crustacea</taxon>
        <taxon>Branchiopoda</taxon>
        <taxon>Anostraca</taxon>
        <taxon>Artemiidae</taxon>
        <taxon>Artemia</taxon>
    </lineage>
</organism>
<dbReference type="GO" id="GO:0032982">
    <property type="term" value="C:myosin filament"/>
    <property type="evidence" value="ECO:0007669"/>
    <property type="project" value="UniProtKB-KW"/>
</dbReference>
<sequence length="796" mass="91324">MVIHKTSAQRHYECRAKYRVSELTSRLQESEGARSEVQDRLVRMQTDMESLVAQSKHLAELKDKHETSLSDLEERLNKEHIALQESSKEFEALKATTAAEQELRTKREQELALLKKSLEEESGHHESQLMEMRQKHSQELAVLQEQMDNAKKIMEALEKAKATLAAENADMANEIKSIATSKAETDRKSQHLESQVSELTSRLQESEGARSEVQDRLVRMQTDMESLVAQSKDLAELKEKHETSLSDLEERLNKEHIALQESNKEFEALKATTAAEQELRTKREQELALLKKSLEEESGHHESQLMEMRQKHSQELAVLQEQMDNAKKIMEALEKAKATLAAENADMANEIKSIATSKAETDRKRKHLESQVSELTSRLQESEGARSEVQDRLVRMQTDMESLVAQSKDLAELKEKHETSLSDLEERLNKEHIALQESNKEFEALKATTAAEQELRTKREQELALLKKSLEEESGHHESQLMEMRQKHSQELAVLQEQMDNAKKIMEALEKAKATLAAENADMANEIKSIATSKAETDRKRKHLESQVSELTSRLQESEGARSEVQDRLVRMQTDMESLVAQSKQLAELKDKHETSLSDLEERLNKEQIALQESNKEFEALKATTAAEQELRTKREQELALLKKSLEEESGHHESQLMEMRQKHSQELAVLQEQMDNAKKIMEALEKAKATLAAENADMANEIKSIATSKAETDRKSQHLESQVIELEKTQRNFDKILAEEKAISERFASERDAAERDAREKETKLEEYIVKVEELQRSRRVLQTELIRRILHNIH</sequence>